<dbReference type="Gene3D" id="3.30.420.480">
    <property type="entry name" value="Domain of unknown function (DUF4445)"/>
    <property type="match status" value="1"/>
</dbReference>
<dbReference type="InterPro" id="IPR001041">
    <property type="entry name" value="2Fe-2S_ferredoxin-type"/>
</dbReference>
<evidence type="ECO:0000313" key="2">
    <source>
        <dbReference type="EMBL" id="HET21736.1"/>
    </source>
</evidence>
<dbReference type="CDD" id="cd00207">
    <property type="entry name" value="fer2"/>
    <property type="match status" value="1"/>
</dbReference>
<dbReference type="EMBL" id="DTLB01000049">
    <property type="protein sequence ID" value="HFW32938.1"/>
    <property type="molecule type" value="Genomic_DNA"/>
</dbReference>
<dbReference type="GO" id="GO:0051536">
    <property type="term" value="F:iron-sulfur cluster binding"/>
    <property type="evidence" value="ECO:0007669"/>
    <property type="project" value="InterPro"/>
</dbReference>
<dbReference type="SUPFAM" id="SSF54292">
    <property type="entry name" value="2Fe-2S ferredoxin-like"/>
    <property type="match status" value="1"/>
</dbReference>
<dbReference type="InterPro" id="IPR027980">
    <property type="entry name" value="RACo_C"/>
</dbReference>
<name>A0A7C3MB76_ARCFL</name>
<dbReference type="Pfam" id="PF17651">
    <property type="entry name" value="Raco_middle"/>
    <property type="match status" value="1"/>
</dbReference>
<dbReference type="InterPro" id="IPR036010">
    <property type="entry name" value="2Fe-2S_ferredoxin-like_sf"/>
</dbReference>
<evidence type="ECO:0000313" key="4">
    <source>
        <dbReference type="EMBL" id="HGF87898.1"/>
    </source>
</evidence>
<dbReference type="InterPro" id="IPR012675">
    <property type="entry name" value="Beta-grasp_dom_sf"/>
</dbReference>
<accession>A0A7C3MB76</accession>
<dbReference type="PANTHER" id="PTHR42895">
    <property type="entry name" value="IRON-SULFUR CLUSTER-BINDING PROTEIN-RELATED"/>
    <property type="match status" value="1"/>
</dbReference>
<dbReference type="Gene3D" id="3.10.20.30">
    <property type="match status" value="1"/>
</dbReference>
<dbReference type="PANTHER" id="PTHR42895:SF2">
    <property type="entry name" value="IRON-SULFUR CLUSTER PROTEIN"/>
    <property type="match status" value="1"/>
</dbReference>
<gene>
    <name evidence="2" type="ORF">ENN70_06705</name>
    <name evidence="4" type="ORF">ENR21_05875</name>
    <name evidence="3" type="ORF">ENW66_08345</name>
</gene>
<dbReference type="EMBL" id="DSCQ01000081">
    <property type="protein sequence ID" value="HET21736.1"/>
    <property type="molecule type" value="Genomic_DNA"/>
</dbReference>
<comment type="caution">
    <text evidence="3">The sequence shown here is derived from an EMBL/GenBank/DDBJ whole genome shotgun (WGS) entry which is preliminary data.</text>
</comment>
<proteinExistence type="predicted"/>
<organism evidence="3">
    <name type="scientific">Archaeoglobus fulgidus</name>
    <dbReference type="NCBI Taxonomy" id="2234"/>
    <lineage>
        <taxon>Archaea</taxon>
        <taxon>Methanobacteriati</taxon>
        <taxon>Methanobacteriota</taxon>
        <taxon>Archaeoglobi</taxon>
        <taxon>Archaeoglobales</taxon>
        <taxon>Archaeoglobaceae</taxon>
        <taxon>Archaeoglobus</taxon>
    </lineage>
</organism>
<dbReference type="Pfam" id="PF00111">
    <property type="entry name" value="Fer2"/>
    <property type="match status" value="1"/>
</dbReference>
<evidence type="ECO:0000259" key="1">
    <source>
        <dbReference type="PROSITE" id="PS51085"/>
    </source>
</evidence>
<dbReference type="Pfam" id="PF14574">
    <property type="entry name" value="RACo_C_ter"/>
    <property type="match status" value="1"/>
</dbReference>
<evidence type="ECO:0000313" key="3">
    <source>
        <dbReference type="EMBL" id="HFW32938.1"/>
    </source>
</evidence>
<dbReference type="AlphaFoldDB" id="A0A7C3MB76"/>
<protein>
    <submittedName>
        <fullName evidence="3">DUF4445 domain-containing protein</fullName>
    </submittedName>
</protein>
<dbReference type="PROSITE" id="PS51085">
    <property type="entry name" value="2FE2S_FER_2"/>
    <property type="match status" value="1"/>
</dbReference>
<dbReference type="InterPro" id="IPR042259">
    <property type="entry name" value="Raco-like_middle_sf"/>
</dbReference>
<reference evidence="3" key="1">
    <citation type="journal article" date="2020" name="mSystems">
        <title>Genome- and Community-Level Interaction Insights into Carbon Utilization and Element Cycling Functions of Hydrothermarchaeota in Hydrothermal Sediment.</title>
        <authorList>
            <person name="Zhou Z."/>
            <person name="Liu Y."/>
            <person name="Xu W."/>
            <person name="Pan J."/>
            <person name="Luo Z.H."/>
            <person name="Li M."/>
        </authorList>
    </citation>
    <scope>NUCLEOTIDE SEQUENCE [LARGE SCALE GENOMIC DNA]</scope>
    <source>
        <strain evidence="2">SpSt-12</strain>
        <strain evidence="4">SpSt-38</strain>
        <strain evidence="3">SpSt-87</strain>
    </source>
</reference>
<feature type="domain" description="2Fe-2S ferredoxin-type" evidence="1">
    <location>
        <begin position="2"/>
        <end position="91"/>
    </location>
</feature>
<sequence length="586" mass="63656">MPDVTFLPSGKRIEVEKGKTILSAAQKLGEGIRSLCGGKGSCGKCLVVVKKGKVKILSEEAHEKFVREEGYYLACQTAILDNTEIFIPPESRLEKQQILSDFFVSETEVDPLIRVKFFGDAFLPEILSKGNYRLACDAEVEEGDLTLVLRGNEVIDVLEGESDAFGLAIDVGTTTIVAALVSLKDGKVVSVASDYNGQIIFGEEVLSRVEFARSKNGGVKILQNAVVKTINKLIEKLLEKYTSSDRIYDVVAAGNTLMTHFLLGKDVDYLFSSPDVKIERKGYTVRAAEIGLNVNKNAELYCLPPVGRFVGGDIVGDIIASKIVDSATISLMVDLGTNGEIVIGSEGWVMATSVASGPAFEGYEIKHGSRAVEGAIDHVRIEGDRVIYSVIDNVKPRSICGSGLIDLLAELFKNGIVDAQGTLKDHPRVIRTEEGKEFIVADSSETATGKPITITENDIETLIKSKAAVCAGISVLTKKAGLKMEDIDEFYIAGAFGYYINFENAVTIGLFPEMRAKVHQIGNGSLAGAYLVLTNTRKRMLAETIANMFAYFDLSTDADFIDEYRAALMLPGKPELFPKIYSKYVG</sequence>
<dbReference type="EMBL" id="DSQD01000183">
    <property type="protein sequence ID" value="HGF87898.1"/>
    <property type="molecule type" value="Genomic_DNA"/>
</dbReference>
<dbReference type="InterPro" id="IPR052911">
    <property type="entry name" value="Corrinoid_activation_enz"/>
</dbReference>
<dbReference type="InterPro" id="IPR041414">
    <property type="entry name" value="Raco-like_middle"/>
</dbReference>